<name>A0ABP7IXD5_9PSEU</name>
<dbReference type="Proteomes" id="UP001501624">
    <property type="component" value="Unassembled WGS sequence"/>
</dbReference>
<sequence length="178" mass="20347">MVTASVSSIDKISKASMEYWRVTYTLIDEGKISKHVHIMPTDTLEWRSAEYDIDPNDRDTLMDIALTEPFLKAEDYADGIHLYDGLSDVATAKAAHLSRCALGKLRHRLSTRIKDGPCLRLRDESPINLEVLEIKRRHVGAQRKWRASLRQRTSADVEASRVQVWRMSERRLAADDLA</sequence>
<dbReference type="EMBL" id="BAABCM010000008">
    <property type="protein sequence ID" value="GAA3829065.1"/>
    <property type="molecule type" value="Genomic_DNA"/>
</dbReference>
<reference evidence="2" key="1">
    <citation type="journal article" date="2019" name="Int. J. Syst. Evol. Microbiol.">
        <title>The Global Catalogue of Microorganisms (GCM) 10K type strain sequencing project: providing services to taxonomists for standard genome sequencing and annotation.</title>
        <authorList>
            <consortium name="The Broad Institute Genomics Platform"/>
            <consortium name="The Broad Institute Genome Sequencing Center for Infectious Disease"/>
            <person name="Wu L."/>
            <person name="Ma J."/>
        </authorList>
    </citation>
    <scope>NUCLEOTIDE SEQUENCE [LARGE SCALE GENOMIC DNA]</scope>
    <source>
        <strain evidence="2">JCM 17017</strain>
    </source>
</reference>
<proteinExistence type="predicted"/>
<accession>A0ABP7IXD5</accession>
<protein>
    <recommendedName>
        <fullName evidence="3">Transposase</fullName>
    </recommendedName>
</protein>
<organism evidence="1 2">
    <name type="scientific">Amycolatopsis tucumanensis</name>
    <dbReference type="NCBI Taxonomy" id="401106"/>
    <lineage>
        <taxon>Bacteria</taxon>
        <taxon>Bacillati</taxon>
        <taxon>Actinomycetota</taxon>
        <taxon>Actinomycetes</taxon>
        <taxon>Pseudonocardiales</taxon>
        <taxon>Pseudonocardiaceae</taxon>
        <taxon>Amycolatopsis</taxon>
    </lineage>
</organism>
<evidence type="ECO:0000313" key="2">
    <source>
        <dbReference type="Proteomes" id="UP001501624"/>
    </source>
</evidence>
<evidence type="ECO:0000313" key="1">
    <source>
        <dbReference type="EMBL" id="GAA3829065.1"/>
    </source>
</evidence>
<evidence type="ECO:0008006" key="3">
    <source>
        <dbReference type="Google" id="ProtNLM"/>
    </source>
</evidence>
<comment type="caution">
    <text evidence="1">The sequence shown here is derived from an EMBL/GenBank/DDBJ whole genome shotgun (WGS) entry which is preliminary data.</text>
</comment>
<keyword evidence="2" id="KW-1185">Reference proteome</keyword>
<gene>
    <name evidence="1" type="ORF">GCM10022380_54540</name>
</gene>